<dbReference type="Pfam" id="PF00753">
    <property type="entry name" value="Lactamase_B"/>
    <property type="match status" value="1"/>
</dbReference>
<accession>A0A1I1ZS83</accession>
<sequence>MTAGTASADDWSTPGAVEVSPGVHRIPLPLPNDALKAVNVYALTGPDGVDLVDSGWALANARDTLVDALAGLGHGLPDVRRFLVTHVHRDHYTQAVLLRREFGMRVSLGVDERASLEESMRPDRLPMEAQLTRLPSLGAGHLVELLGDRFRRHLDVDEPIWELPDDWLQPGTTVSAGGRNLDVVPTPGHTQGHVVFHDTDERVLFAGDHVLPTITPSIGFEPVLSPSPLADFLSSLARVRSRPDALLLPAHGPVAPSAHARVDELVAHHGQRLDQTEDAVRRGSSTPFEVAGILRWTRRERELADLDPFNRMLAVLETTAHLELLVAQGRLRTSVADGVHHFAVA</sequence>
<gene>
    <name evidence="2" type="ORF">SAMN05216574_103132</name>
</gene>
<dbReference type="RefSeq" id="WP_092195693.1">
    <property type="nucleotide sequence ID" value="NZ_FOND01000003.1"/>
</dbReference>
<dbReference type="STRING" id="1798228.SAMN05216574_103132"/>
<evidence type="ECO:0000313" key="3">
    <source>
        <dbReference type="Proteomes" id="UP000198589"/>
    </source>
</evidence>
<dbReference type="AlphaFoldDB" id="A0A1I1ZS83"/>
<feature type="domain" description="Metallo-beta-lactamase" evidence="1">
    <location>
        <begin position="37"/>
        <end position="251"/>
    </location>
</feature>
<dbReference type="PANTHER" id="PTHR23131:SF4">
    <property type="entry name" value="METALLO-BETA-LACTAMASE SUPERFAMILY POTEIN"/>
    <property type="match status" value="1"/>
</dbReference>
<proteinExistence type="predicted"/>
<keyword evidence="3" id="KW-1185">Reference proteome</keyword>
<dbReference type="InterPro" id="IPR050662">
    <property type="entry name" value="Sec-metab_biosynth-thioest"/>
</dbReference>
<organism evidence="2 3">
    <name type="scientific">Blastococcus tunisiensis</name>
    <dbReference type="NCBI Taxonomy" id="1798228"/>
    <lineage>
        <taxon>Bacteria</taxon>
        <taxon>Bacillati</taxon>
        <taxon>Actinomycetota</taxon>
        <taxon>Actinomycetes</taxon>
        <taxon>Geodermatophilales</taxon>
        <taxon>Geodermatophilaceae</taxon>
        <taxon>Blastococcus</taxon>
    </lineage>
</organism>
<dbReference type="SUPFAM" id="SSF56281">
    <property type="entry name" value="Metallo-hydrolase/oxidoreductase"/>
    <property type="match status" value="1"/>
</dbReference>
<dbReference type="Gene3D" id="1.10.10.10">
    <property type="entry name" value="Winged helix-like DNA-binding domain superfamily/Winged helix DNA-binding domain"/>
    <property type="match status" value="1"/>
</dbReference>
<dbReference type="Proteomes" id="UP000198589">
    <property type="component" value="Unassembled WGS sequence"/>
</dbReference>
<evidence type="ECO:0000259" key="1">
    <source>
        <dbReference type="SMART" id="SM00849"/>
    </source>
</evidence>
<evidence type="ECO:0000313" key="2">
    <source>
        <dbReference type="EMBL" id="SFE34527.1"/>
    </source>
</evidence>
<reference evidence="3" key="1">
    <citation type="submission" date="2016-10" db="EMBL/GenBank/DDBJ databases">
        <authorList>
            <person name="Varghese N."/>
            <person name="Submissions S."/>
        </authorList>
    </citation>
    <scope>NUCLEOTIDE SEQUENCE [LARGE SCALE GENOMIC DNA]</scope>
    <source>
        <strain evidence="3">DSM 46838</strain>
    </source>
</reference>
<protein>
    <submittedName>
        <fullName evidence="2">Glyoxylase, beta-lactamase superfamily II</fullName>
    </submittedName>
</protein>
<dbReference type="SMART" id="SM00849">
    <property type="entry name" value="Lactamase_B"/>
    <property type="match status" value="1"/>
</dbReference>
<dbReference type="OrthoDB" id="2971563at2"/>
<dbReference type="InterPro" id="IPR036866">
    <property type="entry name" value="RibonucZ/Hydroxyglut_hydro"/>
</dbReference>
<dbReference type="InterPro" id="IPR036388">
    <property type="entry name" value="WH-like_DNA-bd_sf"/>
</dbReference>
<dbReference type="InterPro" id="IPR001279">
    <property type="entry name" value="Metallo-B-lactamas"/>
</dbReference>
<name>A0A1I1ZS83_9ACTN</name>
<dbReference type="PANTHER" id="PTHR23131">
    <property type="entry name" value="ENDORIBONUCLEASE LACTB2"/>
    <property type="match status" value="1"/>
</dbReference>
<dbReference type="Gene3D" id="3.60.15.10">
    <property type="entry name" value="Ribonuclease Z/Hydroxyacylglutathione hydrolase-like"/>
    <property type="match status" value="1"/>
</dbReference>
<dbReference type="EMBL" id="FOND01000003">
    <property type="protein sequence ID" value="SFE34527.1"/>
    <property type="molecule type" value="Genomic_DNA"/>
</dbReference>